<dbReference type="GO" id="GO:0055129">
    <property type="term" value="P:L-proline biosynthetic process"/>
    <property type="evidence" value="ECO:0007669"/>
    <property type="project" value="UniProtKB-UniRule"/>
</dbReference>
<dbReference type="AlphaFoldDB" id="A0A364LNN3"/>
<feature type="domain" description="Pyrroline-5-carboxylate reductase catalytic N-terminal" evidence="8">
    <location>
        <begin position="2"/>
        <end position="91"/>
    </location>
</feature>
<organism evidence="10 11">
    <name type="scientific">Legionella quinlivanii</name>
    <dbReference type="NCBI Taxonomy" id="45073"/>
    <lineage>
        <taxon>Bacteria</taxon>
        <taxon>Pseudomonadati</taxon>
        <taxon>Pseudomonadota</taxon>
        <taxon>Gammaproteobacteria</taxon>
        <taxon>Legionellales</taxon>
        <taxon>Legionellaceae</taxon>
        <taxon>Legionella</taxon>
    </lineage>
</organism>
<feature type="binding site" evidence="6">
    <location>
        <position position="49"/>
    </location>
    <ligand>
        <name>NADPH</name>
        <dbReference type="ChEBI" id="CHEBI:57783"/>
    </ligand>
</feature>
<sequence length="266" mass="28562">MKISIIGYGNMAKALAHNLITQPDIQLAVSSPSLKKEQLPNGLFTDFNNKAIIEKADLVVLAIKPFKVNEVLTEIGGHLPEQAVLLSVAAGISLEHLARYCPKTQAIVRSMPNTPIAVGKGVTALVANPQISEKQRQQVERLFNSGGYAFWIENEELLNPITALSGSGPAYVYLFLEALTEGSEKLGIHRAQAELIAKQTILGAIDLLNSTQSSPEALRQNVTSAGGTTAAALDVLQKGQFKQLIENALQKASERAQELGESLNTL</sequence>
<evidence type="ECO:0000256" key="6">
    <source>
        <dbReference type="PIRSR" id="PIRSR000193-1"/>
    </source>
</evidence>
<dbReference type="UniPathway" id="UPA00098">
    <property type="reaction ID" value="UER00361"/>
</dbReference>
<evidence type="ECO:0000256" key="3">
    <source>
        <dbReference type="ARBA" id="ARBA00023002"/>
    </source>
</evidence>
<dbReference type="Gene3D" id="1.10.3730.10">
    <property type="entry name" value="ProC C-terminal domain-like"/>
    <property type="match status" value="1"/>
</dbReference>
<dbReference type="SUPFAM" id="SSF48179">
    <property type="entry name" value="6-phosphogluconate dehydrogenase C-terminal domain-like"/>
    <property type="match status" value="1"/>
</dbReference>
<dbReference type="InterPro" id="IPR028939">
    <property type="entry name" value="P5C_Rdtase_cat_N"/>
</dbReference>
<dbReference type="PANTHER" id="PTHR11645">
    <property type="entry name" value="PYRROLINE-5-CARBOXYLATE REDUCTASE"/>
    <property type="match status" value="1"/>
</dbReference>
<comment type="similarity">
    <text evidence="1 4 7">Belongs to the pyrroline-5-carboxylate reductase family.</text>
</comment>
<dbReference type="InterPro" id="IPR053790">
    <property type="entry name" value="P5CR-like_CS"/>
</dbReference>
<reference evidence="10 11" key="1">
    <citation type="submission" date="2017-02" db="EMBL/GenBank/DDBJ databases">
        <title>Legionella quilivanii strain from human: case report and whole genome sequencing analysis.</title>
        <authorList>
            <person name="Lalancette C."/>
            <person name="Leduc J.-M."/>
            <person name="Levesque S."/>
            <person name="Fournier E."/>
            <person name="Saoud J."/>
            <person name="Faucher S.P."/>
            <person name="Bernard K."/>
            <person name="Martineau C."/>
            <person name="Longtin J."/>
        </authorList>
    </citation>
    <scope>NUCLEOTIDE SEQUENCE [LARGE SCALE GENOMIC DNA]</scope>
    <source>
        <strain evidence="10 11">ID143958</strain>
    </source>
</reference>
<dbReference type="InterPro" id="IPR029036">
    <property type="entry name" value="P5CR_dimer"/>
</dbReference>
<evidence type="ECO:0000256" key="5">
    <source>
        <dbReference type="NCBIfam" id="TIGR00112"/>
    </source>
</evidence>
<dbReference type="PANTHER" id="PTHR11645:SF0">
    <property type="entry name" value="PYRROLINE-5-CARBOXYLATE REDUCTASE 3"/>
    <property type="match status" value="1"/>
</dbReference>
<comment type="pathway">
    <text evidence="4 7">Amino-acid biosynthesis; L-proline biosynthesis; L-proline from L-glutamate 5-semialdehyde: step 1/1.</text>
</comment>
<dbReference type="InterPro" id="IPR000304">
    <property type="entry name" value="Pyrroline-COOH_reductase"/>
</dbReference>
<comment type="catalytic activity">
    <reaction evidence="4 7">
        <text>L-proline + NADP(+) = (S)-1-pyrroline-5-carboxylate + NADPH + 2 H(+)</text>
        <dbReference type="Rhea" id="RHEA:14109"/>
        <dbReference type="ChEBI" id="CHEBI:15378"/>
        <dbReference type="ChEBI" id="CHEBI:17388"/>
        <dbReference type="ChEBI" id="CHEBI:57783"/>
        <dbReference type="ChEBI" id="CHEBI:58349"/>
        <dbReference type="ChEBI" id="CHEBI:60039"/>
        <dbReference type="EC" id="1.5.1.2"/>
    </reaction>
</comment>
<evidence type="ECO:0000313" key="10">
    <source>
        <dbReference type="EMBL" id="RAP38669.1"/>
    </source>
</evidence>
<evidence type="ECO:0000256" key="1">
    <source>
        <dbReference type="ARBA" id="ARBA00005525"/>
    </source>
</evidence>
<evidence type="ECO:0000256" key="7">
    <source>
        <dbReference type="RuleBase" id="RU003903"/>
    </source>
</evidence>
<keyword evidence="2 4" id="KW-0521">NADP</keyword>
<proteinExistence type="inferred from homology"/>
<evidence type="ECO:0000259" key="9">
    <source>
        <dbReference type="Pfam" id="PF14748"/>
    </source>
</evidence>
<dbReference type="Proteomes" id="UP000249458">
    <property type="component" value="Unassembled WGS sequence"/>
</dbReference>
<feature type="domain" description="Pyrroline-5-carboxylate reductase dimerisation" evidence="9">
    <location>
        <begin position="155"/>
        <end position="259"/>
    </location>
</feature>
<dbReference type="GO" id="GO:0004735">
    <property type="term" value="F:pyrroline-5-carboxylate reductase activity"/>
    <property type="evidence" value="ECO:0007669"/>
    <property type="project" value="UniProtKB-UniRule"/>
</dbReference>
<dbReference type="Pfam" id="PF14748">
    <property type="entry name" value="P5CR_dimer"/>
    <property type="match status" value="1"/>
</dbReference>
<protein>
    <recommendedName>
        <fullName evidence="4 5">Pyrroline-5-carboxylate reductase</fullName>
        <shortName evidence="4">P5C reductase</shortName>
        <shortName evidence="4">P5CR</shortName>
        <ecNumber evidence="4 5">1.5.1.2</ecNumber>
    </recommendedName>
    <alternativeName>
        <fullName evidence="4">PCA reductase</fullName>
    </alternativeName>
</protein>
<dbReference type="RefSeq" id="WP_112218303.1">
    <property type="nucleotide sequence ID" value="NZ_MVJN01000001.1"/>
</dbReference>
<comment type="caution">
    <text evidence="10">The sequence shown here is derived from an EMBL/GenBank/DDBJ whole genome shotgun (WGS) entry which is preliminary data.</text>
</comment>
<dbReference type="FunFam" id="1.10.3730.10:FF:000001">
    <property type="entry name" value="Pyrroline-5-carboxylate reductase"/>
    <property type="match status" value="1"/>
</dbReference>
<dbReference type="HAMAP" id="MF_01925">
    <property type="entry name" value="P5C_reductase"/>
    <property type="match status" value="1"/>
</dbReference>
<evidence type="ECO:0000313" key="11">
    <source>
        <dbReference type="Proteomes" id="UP000249458"/>
    </source>
</evidence>
<dbReference type="Gene3D" id="3.40.50.720">
    <property type="entry name" value="NAD(P)-binding Rossmann-like Domain"/>
    <property type="match status" value="1"/>
</dbReference>
<dbReference type="NCBIfam" id="TIGR00112">
    <property type="entry name" value="proC"/>
    <property type="match status" value="1"/>
</dbReference>
<dbReference type="InterPro" id="IPR008927">
    <property type="entry name" value="6-PGluconate_DH-like_C_sf"/>
</dbReference>
<dbReference type="PIRSF" id="PIRSF000193">
    <property type="entry name" value="Pyrrol-5-carb_rd"/>
    <property type="match status" value="1"/>
</dbReference>
<dbReference type="PROSITE" id="PS00521">
    <property type="entry name" value="P5CR"/>
    <property type="match status" value="1"/>
</dbReference>
<name>A0A364LNN3_9GAMM</name>
<dbReference type="Pfam" id="PF03807">
    <property type="entry name" value="F420_oxidored"/>
    <property type="match status" value="1"/>
</dbReference>
<evidence type="ECO:0000256" key="4">
    <source>
        <dbReference type="HAMAP-Rule" id="MF_01925"/>
    </source>
</evidence>
<dbReference type="InterPro" id="IPR036291">
    <property type="entry name" value="NAD(P)-bd_dom_sf"/>
</dbReference>
<gene>
    <name evidence="4" type="primary">proC</name>
    <name evidence="10" type="ORF">B1207_01965</name>
</gene>
<dbReference type="EC" id="1.5.1.2" evidence="4 5"/>
<dbReference type="EMBL" id="MVJN01000001">
    <property type="protein sequence ID" value="RAP38669.1"/>
    <property type="molecule type" value="Genomic_DNA"/>
</dbReference>
<comment type="subcellular location">
    <subcellularLocation>
        <location evidence="4">Cytoplasm</location>
    </subcellularLocation>
</comment>
<comment type="function">
    <text evidence="4">Catalyzes the reduction of 1-pyrroline-5-carboxylate (PCA) to L-proline.</text>
</comment>
<dbReference type="SUPFAM" id="SSF51735">
    <property type="entry name" value="NAD(P)-binding Rossmann-fold domains"/>
    <property type="match status" value="1"/>
</dbReference>
<feature type="binding site" evidence="6">
    <location>
        <begin position="6"/>
        <end position="11"/>
    </location>
    <ligand>
        <name>NADP(+)</name>
        <dbReference type="ChEBI" id="CHEBI:58349"/>
    </ligand>
</feature>
<keyword evidence="3 4" id="KW-0560">Oxidoreductase</keyword>
<keyword evidence="4" id="KW-0963">Cytoplasm</keyword>
<comment type="catalytic activity">
    <reaction evidence="4">
        <text>L-proline + NAD(+) = (S)-1-pyrroline-5-carboxylate + NADH + 2 H(+)</text>
        <dbReference type="Rhea" id="RHEA:14105"/>
        <dbReference type="ChEBI" id="CHEBI:15378"/>
        <dbReference type="ChEBI" id="CHEBI:17388"/>
        <dbReference type="ChEBI" id="CHEBI:57540"/>
        <dbReference type="ChEBI" id="CHEBI:57945"/>
        <dbReference type="ChEBI" id="CHEBI:60039"/>
        <dbReference type="EC" id="1.5.1.2"/>
    </reaction>
</comment>
<keyword evidence="4 7" id="KW-0028">Amino-acid biosynthesis</keyword>
<dbReference type="GO" id="GO:0005737">
    <property type="term" value="C:cytoplasm"/>
    <property type="evidence" value="ECO:0007669"/>
    <property type="project" value="UniProtKB-SubCell"/>
</dbReference>
<keyword evidence="4 7" id="KW-0641">Proline biosynthesis</keyword>
<feature type="binding site" evidence="6">
    <location>
        <begin position="62"/>
        <end position="65"/>
    </location>
    <ligand>
        <name>NADP(+)</name>
        <dbReference type="ChEBI" id="CHEBI:58349"/>
    </ligand>
</feature>
<evidence type="ECO:0000259" key="8">
    <source>
        <dbReference type="Pfam" id="PF03807"/>
    </source>
</evidence>
<accession>A0A364LNN3</accession>
<evidence type="ECO:0000256" key="2">
    <source>
        <dbReference type="ARBA" id="ARBA00022857"/>
    </source>
</evidence>